<dbReference type="SUPFAM" id="SSF69318">
    <property type="entry name" value="Integrin alpha N-terminal domain"/>
    <property type="match status" value="1"/>
</dbReference>
<keyword evidence="4" id="KW-1185">Reference proteome</keyword>
<evidence type="ECO:0000313" key="5">
    <source>
        <dbReference type="Proteomes" id="UP000663877"/>
    </source>
</evidence>
<dbReference type="Pfam" id="PF13517">
    <property type="entry name" value="FG-GAP_3"/>
    <property type="match status" value="3"/>
</dbReference>
<sequence length="384" mass="40800">QSLATGDFNNDGWLDIIVANDGPDNVGIFLGYGDGFFADQMTFPTDNNPSFAAIGDVNNDTLLDIVAATLGLRTVSILLGYGNGSFANFMKFSVGIFPESLAVVDINNDAKLDIIVTNKGSNYVCVLLGYGNGSFAPQIIYPTGVSPQSLAIGDFNNDTLLDIVVTNAGDNNIMILFGCLNQIFVKQMVVSTGEDSQTRSVVIGDFNNDNKMDIGVANSGTNNIGIFLGYGNITFTNQTTYSTGSNSSPYFLAVGDFNNDTQLDIVTANYESDTISIFLGSGDGKFANQTSYSTGSSSSPCFVVVGYFNNDNKLDIGVVNYNNNKLGLFLGLGNGIFDNIMIFSMAYGSHPFSVAIGDFSSDGKLDFAVANDGTDNLNVFLQTC</sequence>
<evidence type="ECO:0008006" key="6">
    <source>
        <dbReference type="Google" id="ProtNLM"/>
    </source>
</evidence>
<dbReference type="Proteomes" id="UP000663877">
    <property type="component" value="Unassembled WGS sequence"/>
</dbReference>
<gene>
    <name evidence="2" type="ORF">BJG266_LOCUS22864</name>
    <name evidence="3" type="ORF">QVE165_LOCUS46585</name>
</gene>
<accession>A0A814R4A2</accession>
<dbReference type="Proteomes" id="UP000663832">
    <property type="component" value="Unassembled WGS sequence"/>
</dbReference>
<dbReference type="InterPro" id="IPR013517">
    <property type="entry name" value="FG-GAP"/>
</dbReference>
<evidence type="ECO:0000256" key="1">
    <source>
        <dbReference type="ARBA" id="ARBA00022729"/>
    </source>
</evidence>
<proteinExistence type="predicted"/>
<evidence type="ECO:0000313" key="3">
    <source>
        <dbReference type="EMBL" id="CAF1544569.1"/>
    </source>
</evidence>
<evidence type="ECO:0000313" key="4">
    <source>
        <dbReference type="Proteomes" id="UP000663832"/>
    </source>
</evidence>
<dbReference type="PANTHER" id="PTHR46580">
    <property type="entry name" value="SENSOR KINASE-RELATED"/>
    <property type="match status" value="1"/>
</dbReference>
<reference evidence="2" key="1">
    <citation type="submission" date="2021-02" db="EMBL/GenBank/DDBJ databases">
        <authorList>
            <person name="Nowell W R."/>
        </authorList>
    </citation>
    <scope>NUCLEOTIDE SEQUENCE</scope>
</reference>
<dbReference type="Gene3D" id="2.30.30.100">
    <property type="match status" value="3"/>
</dbReference>
<dbReference type="EMBL" id="CAJNOM010000697">
    <property type="protein sequence ID" value="CAF1544569.1"/>
    <property type="molecule type" value="Genomic_DNA"/>
</dbReference>
<dbReference type="OrthoDB" id="10022113at2759"/>
<dbReference type="AlphaFoldDB" id="A0A814R4A2"/>
<comment type="caution">
    <text evidence="2">The sequence shown here is derived from an EMBL/GenBank/DDBJ whole genome shotgun (WGS) entry which is preliminary data.</text>
</comment>
<name>A0A814R4A2_9BILA</name>
<dbReference type="EMBL" id="CAJNOI010000146">
    <property type="protein sequence ID" value="CAF1128493.1"/>
    <property type="molecule type" value="Genomic_DNA"/>
</dbReference>
<dbReference type="InterPro" id="IPR028994">
    <property type="entry name" value="Integrin_alpha_N"/>
</dbReference>
<keyword evidence="1" id="KW-0732">Signal</keyword>
<dbReference type="Gene3D" id="2.130.10.130">
    <property type="entry name" value="Integrin alpha, N-terminal"/>
    <property type="match status" value="1"/>
</dbReference>
<evidence type="ECO:0000313" key="2">
    <source>
        <dbReference type="EMBL" id="CAF1128493.1"/>
    </source>
</evidence>
<feature type="non-terminal residue" evidence="2">
    <location>
        <position position="1"/>
    </location>
</feature>
<organism evidence="2 5">
    <name type="scientific">Adineta steineri</name>
    <dbReference type="NCBI Taxonomy" id="433720"/>
    <lineage>
        <taxon>Eukaryota</taxon>
        <taxon>Metazoa</taxon>
        <taxon>Spiralia</taxon>
        <taxon>Gnathifera</taxon>
        <taxon>Rotifera</taxon>
        <taxon>Eurotatoria</taxon>
        <taxon>Bdelloidea</taxon>
        <taxon>Adinetida</taxon>
        <taxon>Adinetidae</taxon>
        <taxon>Adineta</taxon>
    </lineage>
</organism>
<protein>
    <recommendedName>
        <fullName evidence="6">VCBS repeat-containing protein</fullName>
    </recommendedName>
</protein>